<feature type="domain" description="Transketolase N-terminal" evidence="1">
    <location>
        <begin position="8"/>
        <end position="172"/>
    </location>
</feature>
<evidence type="ECO:0000259" key="1">
    <source>
        <dbReference type="Pfam" id="PF00456"/>
    </source>
</evidence>
<dbReference type="InterPro" id="IPR029061">
    <property type="entry name" value="THDP-binding"/>
</dbReference>
<evidence type="ECO:0000313" key="2">
    <source>
        <dbReference type="EMBL" id="SVD30287.1"/>
    </source>
</evidence>
<dbReference type="PANTHER" id="PTHR47514">
    <property type="entry name" value="TRANSKETOLASE N-TERMINAL SECTION-RELATED"/>
    <property type="match status" value="1"/>
</dbReference>
<sequence length="173" mass="19022">MDRIEKLQNIANYARYLIIETLVNSGLGHPGGSLSSIDVMTALYFDIMNIDSNNLRSDQRDRFILSKGHSSLGLYTVLHMKGIISKDELRTFRKDGSNLWGHIDLKTPGIEMSTGSLGHGLSVGVGRALSAKIDKKNHKVYVMMGDGETQEGSVWEAAMSAAHYKLDNLIGIV</sequence>
<gene>
    <name evidence="2" type="ORF">METZ01_LOCUS383141</name>
</gene>
<dbReference type="Gene3D" id="3.40.50.970">
    <property type="match status" value="1"/>
</dbReference>
<protein>
    <recommendedName>
        <fullName evidence="1">Transketolase N-terminal domain-containing protein</fullName>
    </recommendedName>
</protein>
<reference evidence="2" key="1">
    <citation type="submission" date="2018-05" db="EMBL/GenBank/DDBJ databases">
        <authorList>
            <person name="Lanie J.A."/>
            <person name="Ng W.-L."/>
            <person name="Kazmierczak K.M."/>
            <person name="Andrzejewski T.M."/>
            <person name="Davidsen T.M."/>
            <person name="Wayne K.J."/>
            <person name="Tettelin H."/>
            <person name="Glass J.I."/>
            <person name="Rusch D."/>
            <person name="Podicherti R."/>
            <person name="Tsui H.-C.T."/>
            <person name="Winkler M.E."/>
        </authorList>
    </citation>
    <scope>NUCLEOTIDE SEQUENCE</scope>
</reference>
<name>A0A382U8J8_9ZZZZ</name>
<dbReference type="EMBL" id="UINC01142133">
    <property type="protein sequence ID" value="SVD30287.1"/>
    <property type="molecule type" value="Genomic_DNA"/>
</dbReference>
<accession>A0A382U8J8</accession>
<proteinExistence type="predicted"/>
<dbReference type="InterPro" id="IPR005474">
    <property type="entry name" value="Transketolase_N"/>
</dbReference>
<dbReference type="PANTHER" id="PTHR47514:SF2">
    <property type="entry name" value="TRANSKETOLASE"/>
    <property type="match status" value="1"/>
</dbReference>
<dbReference type="SUPFAM" id="SSF52518">
    <property type="entry name" value="Thiamin diphosphate-binding fold (THDP-binding)"/>
    <property type="match status" value="1"/>
</dbReference>
<feature type="non-terminal residue" evidence="2">
    <location>
        <position position="173"/>
    </location>
</feature>
<dbReference type="AlphaFoldDB" id="A0A382U8J8"/>
<organism evidence="2">
    <name type="scientific">marine metagenome</name>
    <dbReference type="NCBI Taxonomy" id="408172"/>
    <lineage>
        <taxon>unclassified sequences</taxon>
        <taxon>metagenomes</taxon>
        <taxon>ecological metagenomes</taxon>
    </lineage>
</organism>
<dbReference type="Pfam" id="PF00456">
    <property type="entry name" value="Transketolase_N"/>
    <property type="match status" value="1"/>
</dbReference>